<dbReference type="SUPFAM" id="SSF53474">
    <property type="entry name" value="alpha/beta-Hydrolases"/>
    <property type="match status" value="1"/>
</dbReference>
<evidence type="ECO:0000259" key="2">
    <source>
        <dbReference type="Pfam" id="PF07859"/>
    </source>
</evidence>
<dbReference type="Pfam" id="PF07859">
    <property type="entry name" value="Abhydrolase_3"/>
    <property type="match status" value="1"/>
</dbReference>
<dbReference type="Gene3D" id="3.40.50.1820">
    <property type="entry name" value="alpha/beta hydrolase"/>
    <property type="match status" value="1"/>
</dbReference>
<sequence>MPSIPYRLVRFDDEPFAIGPVEFDRGIAEIARYWTEIDDDLADTDPDRASRIREDRLRIAKFDYARTAYWHDPESIDAICDMPYLPDGGYDAEAGESRGHLLDLYLPHSAMVRGGATLPVFIDIHGGGFTYGYKELNRNFNMHLAALGFAVFSLNYRPAPQTDLRGQLADVQNALAWIRDHADGWPISPHNIFLTGDSAGGALAWYTLLIERNPDAAQAFGIASPSGLPIAGAALVSGVFDLTERPDVPSARTQLEQTVGREFFDGLDGAMPLAPFSAAAQTALPPLYLLTSSDDFIQAETLGLATALACAGRDFELHDVKVAPTETLGHVFSVCMSWLPESQRALQQIHDFAYRNCR</sequence>
<dbReference type="STRING" id="1447715.AH67_05755"/>
<dbReference type="InterPro" id="IPR029058">
    <property type="entry name" value="AB_hydrolase_fold"/>
</dbReference>
<dbReference type="KEGG" id="bpsp:AH67_05755"/>
<dbReference type="OrthoDB" id="9803828at2"/>
<dbReference type="GO" id="GO:0016787">
    <property type="term" value="F:hydrolase activity"/>
    <property type="evidence" value="ECO:0007669"/>
    <property type="project" value="UniProtKB-KW"/>
</dbReference>
<dbReference type="PANTHER" id="PTHR48081">
    <property type="entry name" value="AB HYDROLASE SUPERFAMILY PROTEIN C4A8.06C"/>
    <property type="match status" value="1"/>
</dbReference>
<accession>A0A0A7I8A6</accession>
<dbReference type="RefSeq" id="WP_022858639.1">
    <property type="nucleotide sequence ID" value="NZ_CP007457.1"/>
</dbReference>
<keyword evidence="1" id="KW-0378">Hydrolase</keyword>
<keyword evidence="4" id="KW-1185">Reference proteome</keyword>
<dbReference type="HOGENOM" id="CLU_012494_0_0_11"/>
<dbReference type="InterPro" id="IPR050300">
    <property type="entry name" value="GDXG_lipolytic_enzyme"/>
</dbReference>
<dbReference type="AlphaFoldDB" id="A0A0A7I8A6"/>
<organism evidence="3 4">
    <name type="scientific">Bifidobacterium pseudolongum PV8-2</name>
    <dbReference type="NCBI Taxonomy" id="1447715"/>
    <lineage>
        <taxon>Bacteria</taxon>
        <taxon>Bacillati</taxon>
        <taxon>Actinomycetota</taxon>
        <taxon>Actinomycetes</taxon>
        <taxon>Bifidobacteriales</taxon>
        <taxon>Bifidobacteriaceae</taxon>
        <taxon>Bifidobacterium</taxon>
    </lineage>
</organism>
<dbReference type="Proteomes" id="UP000030636">
    <property type="component" value="Chromosome"/>
</dbReference>
<name>A0A0A7I8A6_9BIFI</name>
<reference evidence="3 4" key="1">
    <citation type="journal article" date="2015" name="Genome Announc.">
        <title>Bifidobacterium pseudolongum Strain PV8-2, Isolated from a Stool Sample of an Anemic Kenyan Infant.</title>
        <authorList>
            <person name="Vazquez-Gutierrez P."/>
            <person name="Lacroix C."/>
            <person name="Chassard C."/>
            <person name="Klumpp J."/>
            <person name="Stevens M.J."/>
            <person name="Jans C."/>
        </authorList>
    </citation>
    <scope>NUCLEOTIDE SEQUENCE [LARGE SCALE GENOMIC DNA]</scope>
    <source>
        <strain evidence="3 4">PV8-2</strain>
    </source>
</reference>
<gene>
    <name evidence="3" type="ORF">AH67_05755</name>
</gene>
<dbReference type="EMBL" id="CP007457">
    <property type="protein sequence ID" value="AIZ16468.1"/>
    <property type="molecule type" value="Genomic_DNA"/>
</dbReference>
<evidence type="ECO:0000313" key="3">
    <source>
        <dbReference type="EMBL" id="AIZ16468.1"/>
    </source>
</evidence>
<feature type="domain" description="Alpha/beta hydrolase fold-3" evidence="2">
    <location>
        <begin position="122"/>
        <end position="321"/>
    </location>
</feature>
<protein>
    <submittedName>
        <fullName evidence="3">Lipase</fullName>
    </submittedName>
</protein>
<dbReference type="InterPro" id="IPR013094">
    <property type="entry name" value="AB_hydrolase_3"/>
</dbReference>
<proteinExistence type="predicted"/>
<evidence type="ECO:0000256" key="1">
    <source>
        <dbReference type="ARBA" id="ARBA00022801"/>
    </source>
</evidence>
<evidence type="ECO:0000313" key="4">
    <source>
        <dbReference type="Proteomes" id="UP000030636"/>
    </source>
</evidence>